<dbReference type="SMART" id="SM00477">
    <property type="entry name" value="NUC"/>
    <property type="match status" value="1"/>
</dbReference>
<name>A0AAD3N9T4_LATJO</name>
<dbReference type="GO" id="GO:0004519">
    <property type="term" value="F:endonuclease activity"/>
    <property type="evidence" value="ECO:0007669"/>
    <property type="project" value="UniProtKB-KW"/>
</dbReference>
<reference evidence="4" key="1">
    <citation type="submission" date="2022-08" db="EMBL/GenBank/DDBJ databases">
        <title>Genome sequencing of akame (Lates japonicus).</title>
        <authorList>
            <person name="Hashiguchi Y."/>
            <person name="Takahashi H."/>
        </authorList>
    </citation>
    <scope>NUCLEOTIDE SEQUENCE</scope>
    <source>
        <strain evidence="4">Kochi</strain>
    </source>
</reference>
<dbReference type="PANTHER" id="PTHR21472:SF18">
    <property type="entry name" value="ENDONUCLEASE DOMAIN-CONTAINING 1 PROTEIN"/>
    <property type="match status" value="1"/>
</dbReference>
<evidence type="ECO:0000256" key="1">
    <source>
        <dbReference type="SAM" id="MobiDB-lite"/>
    </source>
</evidence>
<accession>A0AAD3N9T4</accession>
<keyword evidence="5" id="KW-1185">Reference proteome</keyword>
<dbReference type="InterPro" id="IPR020821">
    <property type="entry name" value="ENPP1-3/EXOG-like_nuc-like"/>
</dbReference>
<dbReference type="SUPFAM" id="SSF54060">
    <property type="entry name" value="His-Me finger endonucleases"/>
    <property type="match status" value="2"/>
</dbReference>
<keyword evidence="4" id="KW-0540">Nuclease</keyword>
<dbReference type="EMBL" id="BRZM01000109">
    <property type="protein sequence ID" value="GLD67369.1"/>
    <property type="molecule type" value="Genomic_DNA"/>
</dbReference>
<dbReference type="InterPro" id="IPR001604">
    <property type="entry name" value="Endo_G_ENPP1-like_dom"/>
</dbReference>
<evidence type="ECO:0000259" key="3">
    <source>
        <dbReference type="SMART" id="SM00892"/>
    </source>
</evidence>
<dbReference type="Proteomes" id="UP001279410">
    <property type="component" value="Unassembled WGS sequence"/>
</dbReference>
<dbReference type="Pfam" id="PF01223">
    <property type="entry name" value="Endonuclease_NS"/>
    <property type="match status" value="1"/>
</dbReference>
<dbReference type="PANTHER" id="PTHR21472">
    <property type="entry name" value="ENDONUCLEASE DOMAIN-CONTAINING 1 PROTEIN ENDOD1"/>
    <property type="match status" value="1"/>
</dbReference>
<organism evidence="4 5">
    <name type="scientific">Lates japonicus</name>
    <name type="common">Japanese lates</name>
    <dbReference type="NCBI Taxonomy" id="270547"/>
    <lineage>
        <taxon>Eukaryota</taxon>
        <taxon>Metazoa</taxon>
        <taxon>Chordata</taxon>
        <taxon>Craniata</taxon>
        <taxon>Vertebrata</taxon>
        <taxon>Euteleostomi</taxon>
        <taxon>Actinopterygii</taxon>
        <taxon>Neopterygii</taxon>
        <taxon>Teleostei</taxon>
        <taxon>Neoteleostei</taxon>
        <taxon>Acanthomorphata</taxon>
        <taxon>Carangaria</taxon>
        <taxon>Carangaria incertae sedis</taxon>
        <taxon>Centropomidae</taxon>
        <taxon>Lates</taxon>
    </lineage>
</organism>
<sequence>MQYFKTPSNNLKESQAVDEDYKDSEYTRGHLAPSSHQGTEEDRKATFTLTNIVPQMEGSNGITWKDLEEEVMERLYDCEGLMYVITGVMPYKTESEFKKHWLKDKDGKDRVAIPEYMWSAYCCPNHTPNTQFFPTYAAVGRNDPDSNNDIVTKDPNVPENRRGYDVRQMDLKSLEGILSKRFNTEINLFEGKSQICSLFQSTISGYTRDHLNPGMHQETKEDREATFTLSNITPQWKRLQ</sequence>
<evidence type="ECO:0000313" key="5">
    <source>
        <dbReference type="Proteomes" id="UP001279410"/>
    </source>
</evidence>
<proteinExistence type="predicted"/>
<dbReference type="InterPro" id="IPR044925">
    <property type="entry name" value="His-Me_finger_sf"/>
</dbReference>
<dbReference type="InterPro" id="IPR044929">
    <property type="entry name" value="DNA/RNA_non-sp_Endonuclease_sf"/>
</dbReference>
<dbReference type="GO" id="GO:0046872">
    <property type="term" value="F:metal ion binding"/>
    <property type="evidence" value="ECO:0007669"/>
    <property type="project" value="InterPro"/>
</dbReference>
<keyword evidence="4" id="KW-0255">Endonuclease</keyword>
<dbReference type="SMART" id="SM00892">
    <property type="entry name" value="Endonuclease_NS"/>
    <property type="match status" value="1"/>
</dbReference>
<dbReference type="GO" id="GO:0003676">
    <property type="term" value="F:nucleic acid binding"/>
    <property type="evidence" value="ECO:0007669"/>
    <property type="project" value="InterPro"/>
</dbReference>
<protein>
    <submittedName>
        <fullName evidence="4">Endonuclease domain-containing 1 protein-like protein</fullName>
    </submittedName>
</protein>
<dbReference type="GO" id="GO:0016787">
    <property type="term" value="F:hydrolase activity"/>
    <property type="evidence" value="ECO:0007669"/>
    <property type="project" value="InterPro"/>
</dbReference>
<evidence type="ECO:0000259" key="2">
    <source>
        <dbReference type="SMART" id="SM00477"/>
    </source>
</evidence>
<feature type="domain" description="DNA/RNA non-specific endonuclease/pyrophosphatase/phosphodiesterase" evidence="3">
    <location>
        <begin position="2"/>
        <end position="172"/>
    </location>
</feature>
<comment type="caution">
    <text evidence="4">The sequence shown here is derived from an EMBL/GenBank/DDBJ whole genome shotgun (WGS) entry which is preliminary data.</text>
</comment>
<feature type="region of interest" description="Disordered" evidence="1">
    <location>
        <begin position="1"/>
        <end position="42"/>
    </location>
</feature>
<keyword evidence="4" id="KW-0378">Hydrolase</keyword>
<feature type="domain" description="ENPP1-3/EXOG-like endonuclease/phosphodiesterase" evidence="2">
    <location>
        <begin position="1"/>
        <end position="173"/>
    </location>
</feature>
<gene>
    <name evidence="4" type="ORF">AKAME5_001872000</name>
</gene>
<feature type="compositionally biased region" description="Polar residues" evidence="1">
    <location>
        <begin position="1"/>
        <end position="13"/>
    </location>
</feature>
<dbReference type="InterPro" id="IPR039015">
    <property type="entry name" value="ENDOD1"/>
</dbReference>
<evidence type="ECO:0000313" key="4">
    <source>
        <dbReference type="EMBL" id="GLD67369.1"/>
    </source>
</evidence>
<dbReference type="Gene3D" id="3.40.570.10">
    <property type="entry name" value="Extracellular Endonuclease, subunit A"/>
    <property type="match status" value="2"/>
</dbReference>
<dbReference type="AlphaFoldDB" id="A0AAD3N9T4"/>